<accession>A0ABW3YY51</accession>
<dbReference type="EMBL" id="JBHTNF010000007">
    <property type="protein sequence ID" value="MFD1328886.1"/>
    <property type="molecule type" value="Genomic_DNA"/>
</dbReference>
<dbReference type="RefSeq" id="WP_374839530.1">
    <property type="nucleotide sequence ID" value="NZ_JBHEEW010000009.1"/>
</dbReference>
<sequence length="73" mass="8287">MTIEVTVPPCQVAQARALLARMGLPATEENIRWHFAMFFNQVWDQACFIHRQRGDRCDPGGGPLGPDDEEPEY</sequence>
<name>A0ABW3YY51_MYCRA</name>
<reference evidence="2" key="1">
    <citation type="journal article" date="2019" name="Int. J. Syst. Evol. Microbiol.">
        <title>The Global Catalogue of Microorganisms (GCM) 10K type strain sequencing project: providing services to taxonomists for standard genome sequencing and annotation.</title>
        <authorList>
            <consortium name="The Broad Institute Genomics Platform"/>
            <consortium name="The Broad Institute Genome Sequencing Center for Infectious Disease"/>
            <person name="Wu L."/>
            <person name="Ma J."/>
        </authorList>
    </citation>
    <scope>NUCLEOTIDE SEQUENCE [LARGE SCALE GENOMIC DNA]</scope>
    <source>
        <strain evidence="2">CCUG 55609</strain>
    </source>
</reference>
<evidence type="ECO:0000313" key="1">
    <source>
        <dbReference type="EMBL" id="MFD1328886.1"/>
    </source>
</evidence>
<organism evidence="1 2">
    <name type="scientific">Mycoplana ramosa</name>
    <name type="common">Mycoplana bullata</name>
    <dbReference type="NCBI Taxonomy" id="40837"/>
    <lineage>
        <taxon>Bacteria</taxon>
        <taxon>Pseudomonadati</taxon>
        <taxon>Pseudomonadota</taxon>
        <taxon>Alphaproteobacteria</taxon>
        <taxon>Hyphomicrobiales</taxon>
        <taxon>Rhizobiaceae</taxon>
        <taxon>Mycoplana</taxon>
    </lineage>
</organism>
<comment type="caution">
    <text evidence="1">The sequence shown here is derived from an EMBL/GenBank/DDBJ whole genome shotgun (WGS) entry which is preliminary data.</text>
</comment>
<protein>
    <submittedName>
        <fullName evidence="1">Uncharacterized protein</fullName>
    </submittedName>
</protein>
<keyword evidence="2" id="KW-1185">Reference proteome</keyword>
<proteinExistence type="predicted"/>
<evidence type="ECO:0000313" key="2">
    <source>
        <dbReference type="Proteomes" id="UP001597173"/>
    </source>
</evidence>
<gene>
    <name evidence="1" type="ORF">ACFQ33_13400</name>
</gene>
<dbReference type="Proteomes" id="UP001597173">
    <property type="component" value="Unassembled WGS sequence"/>
</dbReference>